<feature type="non-terminal residue" evidence="1">
    <location>
        <position position="1"/>
    </location>
</feature>
<dbReference type="Proteomes" id="UP000469452">
    <property type="component" value="Unassembled WGS sequence"/>
</dbReference>
<gene>
    <name evidence="1" type="ORF">AaE_014972</name>
</gene>
<proteinExistence type="predicted"/>
<dbReference type="VEuPathDB" id="FungiDB:H257_05373"/>
<sequence length="145" mass="16306">REVCFDNLSEIPSETLQIGEVMTYYSTFYVAGGPREKRESQVVLIDIDSNQEHRVGSRMNNGTISAHDMVKRVKDRNGNTISDSLWCIVSTYNLVQGEIRGLTPTMELVAAMRNVPVVFVNLFANVVIGNSQCICSKQFRARTEK</sequence>
<comment type="caution">
    <text evidence="1">The sequence shown here is derived from an EMBL/GenBank/DDBJ whole genome shotgun (WGS) entry which is preliminary data.</text>
</comment>
<dbReference type="AlphaFoldDB" id="A0A6A4Z566"/>
<protein>
    <submittedName>
        <fullName evidence="1">Uncharacterized protein</fullName>
    </submittedName>
</protein>
<dbReference type="EMBL" id="VJMI01020438">
    <property type="protein sequence ID" value="KAF0704372.1"/>
    <property type="molecule type" value="Genomic_DNA"/>
</dbReference>
<name>A0A6A4Z566_APHAT</name>
<evidence type="ECO:0000313" key="2">
    <source>
        <dbReference type="Proteomes" id="UP000469452"/>
    </source>
</evidence>
<reference evidence="1 2" key="1">
    <citation type="submission" date="2019-06" db="EMBL/GenBank/DDBJ databases">
        <title>Genomics analysis of Aphanomyces spp. identifies a new class of oomycete effector associated with host adaptation.</title>
        <authorList>
            <person name="Gaulin E."/>
        </authorList>
    </citation>
    <scope>NUCLEOTIDE SEQUENCE [LARGE SCALE GENOMIC DNA]</scope>
    <source>
        <strain evidence="1 2">E</strain>
    </source>
</reference>
<evidence type="ECO:0000313" key="1">
    <source>
        <dbReference type="EMBL" id="KAF0704372.1"/>
    </source>
</evidence>
<organism evidence="1 2">
    <name type="scientific">Aphanomyces astaci</name>
    <name type="common">Crayfish plague agent</name>
    <dbReference type="NCBI Taxonomy" id="112090"/>
    <lineage>
        <taxon>Eukaryota</taxon>
        <taxon>Sar</taxon>
        <taxon>Stramenopiles</taxon>
        <taxon>Oomycota</taxon>
        <taxon>Saprolegniomycetes</taxon>
        <taxon>Saprolegniales</taxon>
        <taxon>Verrucalvaceae</taxon>
        <taxon>Aphanomyces</taxon>
    </lineage>
</organism>
<accession>A0A6A4Z566</accession>